<comment type="caution">
    <text evidence="1">The sequence shown here is derived from an EMBL/GenBank/DDBJ whole genome shotgun (WGS) entry which is preliminary data.</text>
</comment>
<dbReference type="Proteomes" id="UP001500190">
    <property type="component" value="Unassembled WGS sequence"/>
</dbReference>
<name>A0ABP4QIV6_9ACTN</name>
<keyword evidence="2" id="KW-1185">Reference proteome</keyword>
<sequence length="68" mass="7581">MQVVQFFGEQIDPGGHARNSVLTRIGIGEWGESSLLTTEEVGTMIWHCFGSAGFWTGLMFWFAPQINC</sequence>
<evidence type="ECO:0000313" key="1">
    <source>
        <dbReference type="EMBL" id="GAA1612978.1"/>
    </source>
</evidence>
<reference evidence="2" key="1">
    <citation type="journal article" date="2019" name="Int. J. Syst. Evol. Microbiol.">
        <title>The Global Catalogue of Microorganisms (GCM) 10K type strain sequencing project: providing services to taxonomists for standard genome sequencing and annotation.</title>
        <authorList>
            <consortium name="The Broad Institute Genomics Platform"/>
            <consortium name="The Broad Institute Genome Sequencing Center for Infectious Disease"/>
            <person name="Wu L."/>
            <person name="Ma J."/>
        </authorList>
    </citation>
    <scope>NUCLEOTIDE SEQUENCE [LARGE SCALE GENOMIC DNA]</scope>
    <source>
        <strain evidence="2">JCM 14304</strain>
    </source>
</reference>
<dbReference type="EMBL" id="BAAAND010000012">
    <property type="protein sequence ID" value="GAA1612978.1"/>
    <property type="molecule type" value="Genomic_DNA"/>
</dbReference>
<evidence type="ECO:0000313" key="2">
    <source>
        <dbReference type="Proteomes" id="UP001500190"/>
    </source>
</evidence>
<proteinExistence type="predicted"/>
<gene>
    <name evidence="1" type="ORF">GCM10009742_75250</name>
</gene>
<accession>A0ABP4QIV6</accession>
<protein>
    <submittedName>
        <fullName evidence="1">Uncharacterized protein</fullName>
    </submittedName>
</protein>
<organism evidence="1 2">
    <name type="scientific">Kribbella karoonensis</name>
    <dbReference type="NCBI Taxonomy" id="324851"/>
    <lineage>
        <taxon>Bacteria</taxon>
        <taxon>Bacillati</taxon>
        <taxon>Actinomycetota</taxon>
        <taxon>Actinomycetes</taxon>
        <taxon>Propionibacteriales</taxon>
        <taxon>Kribbellaceae</taxon>
        <taxon>Kribbella</taxon>
    </lineage>
</organism>